<dbReference type="InterPro" id="IPR051448">
    <property type="entry name" value="CdaR-like_regulators"/>
</dbReference>
<dbReference type="InterPro" id="IPR025736">
    <property type="entry name" value="PucR_C-HTH_dom"/>
</dbReference>
<name>A0A511V1N3_9BACL</name>
<evidence type="ECO:0000313" key="3">
    <source>
        <dbReference type="EMBL" id="GEN32779.1"/>
    </source>
</evidence>
<gene>
    <name evidence="3" type="ORF">ADA01nite_02390</name>
</gene>
<dbReference type="Pfam" id="PF13556">
    <property type="entry name" value="HTH_30"/>
    <property type="match status" value="1"/>
</dbReference>
<reference evidence="3 4" key="1">
    <citation type="submission" date="2019-07" db="EMBL/GenBank/DDBJ databases">
        <title>Whole genome shotgun sequence of Aneurinibacillus danicus NBRC 102444.</title>
        <authorList>
            <person name="Hosoyama A."/>
            <person name="Uohara A."/>
            <person name="Ohji S."/>
            <person name="Ichikawa N."/>
        </authorList>
    </citation>
    <scope>NUCLEOTIDE SEQUENCE [LARGE SCALE GENOMIC DNA]</scope>
    <source>
        <strain evidence="3 4">NBRC 102444</strain>
    </source>
</reference>
<organism evidence="3 4">
    <name type="scientific">Aneurinibacillus danicus</name>
    <dbReference type="NCBI Taxonomy" id="267746"/>
    <lineage>
        <taxon>Bacteria</taxon>
        <taxon>Bacillati</taxon>
        <taxon>Bacillota</taxon>
        <taxon>Bacilli</taxon>
        <taxon>Bacillales</taxon>
        <taxon>Paenibacillaceae</taxon>
        <taxon>Aneurinibacillus group</taxon>
        <taxon>Aneurinibacillus</taxon>
    </lineage>
</organism>
<evidence type="ECO:0000313" key="4">
    <source>
        <dbReference type="Proteomes" id="UP000321157"/>
    </source>
</evidence>
<comment type="caution">
    <text evidence="3">The sequence shown here is derived from an EMBL/GenBank/DDBJ whole genome shotgun (WGS) entry which is preliminary data.</text>
</comment>
<evidence type="ECO:0008006" key="5">
    <source>
        <dbReference type="Google" id="ProtNLM"/>
    </source>
</evidence>
<dbReference type="InterPro" id="IPR042070">
    <property type="entry name" value="PucR_C-HTH_sf"/>
</dbReference>
<feature type="domain" description="PucR C-terminal helix-turn-helix" evidence="2">
    <location>
        <begin position="479"/>
        <end position="535"/>
    </location>
</feature>
<sequence>MISIAEVLKRPLFRHAKVVAGQNGTIRNIGWVHIVDIKNAGLYINKDDLILSTGLGLVGTNEKEREEYLKELIQHGVAGLCIELGDYFSQLPPDMLTIANQHDFPLIVFTKRIRFVEITQEIHSLLVNHQLETLRNLTAFSQELQRLTVQVAGIRPILAALHRHTSHQVVYYSPSGESLFAPISSPSEAEDIVTLYREALAKAPLSSRQAGVLQLNAHRFILSQPVTFLGQTVSYIGLLISGKKVSESLLMSLDYTVKSVTNFLLRRLFLEEKRQEGQKRFLINLLQGTISDEEQAQEQIGIPVSPAGSLLCMAGIASINHATLRYEGESVESIYQDIVLLVRSLLRKQELQALLMLEEKKLYMLCLTTKPPGRYSMKERVKEFIGQFEQAMLHMFEGDVQAAIGFGQAKAQITKGKESFEEAKEVLKINQTISGHYFYEDLGMYQIASKVTSKVFLQDFITNHIGTLLDYDKSNNAQLFETLRVYLKHMGSKQSAAQELFIHRQTLYHRLEKCRELLGDDYLTQEKRLCIETAILFYDLLRKKDG</sequence>
<keyword evidence="4" id="KW-1185">Reference proteome</keyword>
<evidence type="ECO:0000259" key="1">
    <source>
        <dbReference type="Pfam" id="PF07905"/>
    </source>
</evidence>
<dbReference type="EMBL" id="BJXX01000013">
    <property type="protein sequence ID" value="GEN32779.1"/>
    <property type="molecule type" value="Genomic_DNA"/>
</dbReference>
<proteinExistence type="predicted"/>
<dbReference type="Gene3D" id="1.10.10.2840">
    <property type="entry name" value="PucR C-terminal helix-turn-helix domain"/>
    <property type="match status" value="1"/>
</dbReference>
<dbReference type="Proteomes" id="UP000321157">
    <property type="component" value="Unassembled WGS sequence"/>
</dbReference>
<dbReference type="PANTHER" id="PTHR33744">
    <property type="entry name" value="CARBOHYDRATE DIACID REGULATOR"/>
    <property type="match status" value="1"/>
</dbReference>
<accession>A0A511V1N3</accession>
<dbReference type="InterPro" id="IPR012914">
    <property type="entry name" value="PucR_dom"/>
</dbReference>
<dbReference type="AlphaFoldDB" id="A0A511V1N3"/>
<evidence type="ECO:0000259" key="2">
    <source>
        <dbReference type="Pfam" id="PF13556"/>
    </source>
</evidence>
<dbReference type="RefSeq" id="WP_170230065.1">
    <property type="nucleotide sequence ID" value="NZ_BJXX01000013.1"/>
</dbReference>
<feature type="domain" description="Purine catabolism PurC-like" evidence="1">
    <location>
        <begin position="6"/>
        <end position="126"/>
    </location>
</feature>
<dbReference type="Pfam" id="PF07905">
    <property type="entry name" value="PucR"/>
    <property type="match status" value="1"/>
</dbReference>
<protein>
    <recommendedName>
        <fullName evidence="5">PucR family transcriptional regulator</fullName>
    </recommendedName>
</protein>
<dbReference type="PANTHER" id="PTHR33744:SF7">
    <property type="entry name" value="PUCR FAMILY TRANSCRIPTIONAL REGULATOR"/>
    <property type="match status" value="1"/>
</dbReference>